<name>A0ACB9B0F9_ARCLA</name>
<keyword evidence="2" id="KW-1185">Reference proteome</keyword>
<evidence type="ECO:0000313" key="2">
    <source>
        <dbReference type="Proteomes" id="UP001055879"/>
    </source>
</evidence>
<dbReference type="Proteomes" id="UP001055879">
    <property type="component" value="Linkage Group LG07"/>
</dbReference>
<sequence>MDMISSSMPAVSILENFNRSSKYKIHIGANRYNSRICALKFRESTSTQQVFDEMPLSTDSLAWNTVIQTHLENLDYSKAVTTYHGMLSRGVRPDRHTLPRILSVSRLSGSLSLGKQLHGQAVKLGVSNDVYVTGGLIQLYGHLDGVDAAKWVLDNSEKKMSSVSWTLLAKLYIKQNKPALAIDLFNEMVESDAEVDAVSLTTAISACVLLKSLKVGRNIHQTARKHGLELDLLMPSRDAISWTSIIQGLHGRGDLGVELFQKIPTIDIDEISYVTALFACCTACMVEEGLILIGSLRVDHPMSQMKAETSIKETAREVIQKESLPKGSVFGILRPHQ</sequence>
<evidence type="ECO:0000313" key="1">
    <source>
        <dbReference type="EMBL" id="KAI3715359.1"/>
    </source>
</evidence>
<accession>A0ACB9B0F9</accession>
<proteinExistence type="predicted"/>
<dbReference type="EMBL" id="CM042053">
    <property type="protein sequence ID" value="KAI3715359.1"/>
    <property type="molecule type" value="Genomic_DNA"/>
</dbReference>
<reference evidence="2" key="1">
    <citation type="journal article" date="2022" name="Mol. Ecol. Resour.">
        <title>The genomes of chicory, endive, great burdock and yacon provide insights into Asteraceae palaeo-polyploidization history and plant inulin production.</title>
        <authorList>
            <person name="Fan W."/>
            <person name="Wang S."/>
            <person name="Wang H."/>
            <person name="Wang A."/>
            <person name="Jiang F."/>
            <person name="Liu H."/>
            <person name="Zhao H."/>
            <person name="Xu D."/>
            <person name="Zhang Y."/>
        </authorList>
    </citation>
    <scope>NUCLEOTIDE SEQUENCE [LARGE SCALE GENOMIC DNA]</scope>
    <source>
        <strain evidence="2">cv. Niubang</strain>
    </source>
</reference>
<reference evidence="1 2" key="2">
    <citation type="journal article" date="2022" name="Mol. Ecol. Resour.">
        <title>The genomes of chicory, endive, great burdock and yacon provide insights into Asteraceae paleo-polyploidization history and plant inulin production.</title>
        <authorList>
            <person name="Fan W."/>
            <person name="Wang S."/>
            <person name="Wang H."/>
            <person name="Wang A."/>
            <person name="Jiang F."/>
            <person name="Liu H."/>
            <person name="Zhao H."/>
            <person name="Xu D."/>
            <person name="Zhang Y."/>
        </authorList>
    </citation>
    <scope>NUCLEOTIDE SEQUENCE [LARGE SCALE GENOMIC DNA]</scope>
    <source>
        <strain evidence="2">cv. Niubang</strain>
    </source>
</reference>
<organism evidence="1 2">
    <name type="scientific">Arctium lappa</name>
    <name type="common">Greater burdock</name>
    <name type="synonym">Lappa major</name>
    <dbReference type="NCBI Taxonomy" id="4217"/>
    <lineage>
        <taxon>Eukaryota</taxon>
        <taxon>Viridiplantae</taxon>
        <taxon>Streptophyta</taxon>
        <taxon>Embryophyta</taxon>
        <taxon>Tracheophyta</taxon>
        <taxon>Spermatophyta</taxon>
        <taxon>Magnoliopsida</taxon>
        <taxon>eudicotyledons</taxon>
        <taxon>Gunneridae</taxon>
        <taxon>Pentapetalae</taxon>
        <taxon>asterids</taxon>
        <taxon>campanulids</taxon>
        <taxon>Asterales</taxon>
        <taxon>Asteraceae</taxon>
        <taxon>Carduoideae</taxon>
        <taxon>Cardueae</taxon>
        <taxon>Arctiinae</taxon>
        <taxon>Arctium</taxon>
    </lineage>
</organism>
<comment type="caution">
    <text evidence="1">The sequence shown here is derived from an EMBL/GenBank/DDBJ whole genome shotgun (WGS) entry which is preliminary data.</text>
</comment>
<gene>
    <name evidence="1" type="ORF">L6452_22339</name>
</gene>
<protein>
    <submittedName>
        <fullName evidence="1">Uncharacterized protein</fullName>
    </submittedName>
</protein>